<reference evidence="1 2" key="1">
    <citation type="submission" date="2022-04" db="EMBL/GenBank/DDBJ databases">
        <title>Rhizobium coralii sp. nov., isolated from coral Turbinaria peltata.</title>
        <authorList>
            <person name="Sun H."/>
        </authorList>
    </citation>
    <scope>NUCLEOTIDE SEQUENCE [LARGE SCALE GENOMIC DNA]</scope>
    <source>
        <strain evidence="1 2">NTR19</strain>
    </source>
</reference>
<protein>
    <submittedName>
        <fullName evidence="1">Uncharacterized protein</fullName>
    </submittedName>
</protein>
<evidence type="ECO:0000313" key="1">
    <source>
        <dbReference type="EMBL" id="MCK8781469.1"/>
    </source>
</evidence>
<proteinExistence type="predicted"/>
<dbReference type="EMBL" id="JALPRY010000017">
    <property type="protein sequence ID" value="MCK8781469.1"/>
    <property type="molecule type" value="Genomic_DNA"/>
</dbReference>
<dbReference type="Proteomes" id="UP001202827">
    <property type="component" value="Unassembled WGS sequence"/>
</dbReference>
<gene>
    <name evidence="1" type="ORF">M0654_15910</name>
</gene>
<sequence>MTKQRTKYEAIQEEDGSWSVIDTATELAVVLAKEPMVLLQERFAKTLAEFLNLEEKTGSNNTLQ</sequence>
<evidence type="ECO:0000313" key="2">
    <source>
        <dbReference type="Proteomes" id="UP001202827"/>
    </source>
</evidence>
<name>A0ABT0IUB3_9HYPH</name>
<keyword evidence="2" id="KW-1185">Reference proteome</keyword>
<dbReference type="RefSeq" id="WP_118851039.1">
    <property type="nucleotide sequence ID" value="NZ_JALPRY010000017.1"/>
</dbReference>
<organism evidence="1 2">
    <name type="scientific">Neorhizobium turbinariae</name>
    <dbReference type="NCBI Taxonomy" id="2937795"/>
    <lineage>
        <taxon>Bacteria</taxon>
        <taxon>Pseudomonadati</taxon>
        <taxon>Pseudomonadota</taxon>
        <taxon>Alphaproteobacteria</taxon>
        <taxon>Hyphomicrobiales</taxon>
        <taxon>Rhizobiaceae</taxon>
        <taxon>Rhizobium/Agrobacterium group</taxon>
        <taxon>Neorhizobium</taxon>
    </lineage>
</organism>
<accession>A0ABT0IUB3</accession>
<comment type="caution">
    <text evidence="1">The sequence shown here is derived from an EMBL/GenBank/DDBJ whole genome shotgun (WGS) entry which is preliminary data.</text>
</comment>